<dbReference type="EMBL" id="BAABKQ010000001">
    <property type="protein sequence ID" value="GAA4809213.1"/>
    <property type="molecule type" value="Genomic_DNA"/>
</dbReference>
<evidence type="ECO:0000256" key="4">
    <source>
        <dbReference type="ARBA" id="ARBA00020367"/>
    </source>
</evidence>
<keyword evidence="12" id="KW-0658">Purine biosynthesis</keyword>
<dbReference type="EC" id="6.3.3.1" evidence="3 12"/>
<gene>
    <name evidence="12 16" type="primary">purM</name>
    <name evidence="16" type="ORF">GCM10023353_11390</name>
</gene>
<evidence type="ECO:0000259" key="14">
    <source>
        <dbReference type="Pfam" id="PF00586"/>
    </source>
</evidence>
<comment type="similarity">
    <text evidence="2 12">Belongs to the AIR synthase family.</text>
</comment>
<dbReference type="HAMAP" id="MF_00741">
    <property type="entry name" value="AIRS"/>
    <property type="match status" value="1"/>
</dbReference>
<reference evidence="17" key="1">
    <citation type="journal article" date="2019" name="Int. J. Syst. Evol. Microbiol.">
        <title>The Global Catalogue of Microorganisms (GCM) 10K type strain sequencing project: providing services to taxonomists for standard genome sequencing and annotation.</title>
        <authorList>
            <consortium name="The Broad Institute Genomics Platform"/>
            <consortium name="The Broad Institute Genome Sequencing Center for Infectious Disease"/>
            <person name="Wu L."/>
            <person name="Ma J."/>
        </authorList>
    </citation>
    <scope>NUCLEOTIDE SEQUENCE [LARGE SCALE GENOMIC DNA]</scope>
    <source>
        <strain evidence="17">JCM 18542</strain>
    </source>
</reference>
<evidence type="ECO:0000313" key="16">
    <source>
        <dbReference type="EMBL" id="GAA4809213.1"/>
    </source>
</evidence>
<dbReference type="Gene3D" id="3.90.650.10">
    <property type="entry name" value="PurM-like C-terminal domain"/>
    <property type="match status" value="1"/>
</dbReference>
<accession>A0ABP9CE46</accession>
<dbReference type="InterPro" id="IPR036676">
    <property type="entry name" value="PurM-like_C_sf"/>
</dbReference>
<dbReference type="Pfam" id="PF00586">
    <property type="entry name" value="AIRS"/>
    <property type="match status" value="1"/>
</dbReference>
<dbReference type="CDD" id="cd02196">
    <property type="entry name" value="PurM"/>
    <property type="match status" value="1"/>
</dbReference>
<evidence type="ECO:0000313" key="17">
    <source>
        <dbReference type="Proteomes" id="UP001500839"/>
    </source>
</evidence>
<evidence type="ECO:0000256" key="7">
    <source>
        <dbReference type="ARBA" id="ARBA00022840"/>
    </source>
</evidence>
<dbReference type="PANTHER" id="PTHR10520">
    <property type="entry name" value="TRIFUNCTIONAL PURINE BIOSYNTHETIC PROTEIN ADENOSINE-3-RELATED"/>
    <property type="match status" value="1"/>
</dbReference>
<keyword evidence="17" id="KW-1185">Reference proteome</keyword>
<comment type="pathway">
    <text evidence="1 12">Purine metabolism; IMP biosynthesis via de novo pathway; 5-amino-1-(5-phospho-D-ribosyl)imidazole from N(2)-formyl-N(1)-(5-phospho-D-ribosyl)glycinamide: step 2/2.</text>
</comment>
<dbReference type="InterPro" id="IPR036921">
    <property type="entry name" value="PurM-like_N_sf"/>
</dbReference>
<keyword evidence="7 12" id="KW-0067">ATP-binding</keyword>
<evidence type="ECO:0000256" key="13">
    <source>
        <dbReference type="SAM" id="MobiDB-lite"/>
    </source>
</evidence>
<dbReference type="PANTHER" id="PTHR10520:SF12">
    <property type="entry name" value="TRIFUNCTIONAL PURINE BIOSYNTHETIC PROTEIN ADENOSINE-3"/>
    <property type="match status" value="1"/>
</dbReference>
<evidence type="ECO:0000256" key="10">
    <source>
        <dbReference type="ARBA" id="ARBA00033093"/>
    </source>
</evidence>
<dbReference type="Gene3D" id="3.30.1330.10">
    <property type="entry name" value="PurM-like, N-terminal domain"/>
    <property type="match status" value="1"/>
</dbReference>
<dbReference type="NCBIfam" id="TIGR00878">
    <property type="entry name" value="purM"/>
    <property type="match status" value="1"/>
</dbReference>
<evidence type="ECO:0000256" key="8">
    <source>
        <dbReference type="ARBA" id="ARBA00031908"/>
    </source>
</evidence>
<comment type="subcellular location">
    <subcellularLocation>
        <location evidence="12">Cytoplasm</location>
    </subcellularLocation>
</comment>
<keyword evidence="12" id="KW-0963">Cytoplasm</keyword>
<evidence type="ECO:0000259" key="15">
    <source>
        <dbReference type="Pfam" id="PF02769"/>
    </source>
</evidence>
<evidence type="ECO:0000256" key="11">
    <source>
        <dbReference type="ARBA" id="ARBA00049057"/>
    </source>
</evidence>
<dbReference type="InterPro" id="IPR004733">
    <property type="entry name" value="PurM_cligase"/>
</dbReference>
<comment type="caution">
    <text evidence="16">The sequence shown here is derived from an EMBL/GenBank/DDBJ whole genome shotgun (WGS) entry which is preliminary data.</text>
</comment>
<feature type="domain" description="PurM-like N-terminal" evidence="14">
    <location>
        <begin position="108"/>
        <end position="212"/>
    </location>
</feature>
<evidence type="ECO:0000256" key="5">
    <source>
        <dbReference type="ARBA" id="ARBA00022598"/>
    </source>
</evidence>
<feature type="region of interest" description="Disordered" evidence="13">
    <location>
        <begin position="1"/>
        <end position="20"/>
    </location>
</feature>
<name>A0ABP9CE46_9ACTN</name>
<dbReference type="Proteomes" id="UP001500839">
    <property type="component" value="Unassembled WGS sequence"/>
</dbReference>
<evidence type="ECO:0000256" key="9">
    <source>
        <dbReference type="ARBA" id="ARBA00032931"/>
    </source>
</evidence>
<keyword evidence="6 12" id="KW-0547">Nucleotide-binding</keyword>
<comment type="catalytic activity">
    <reaction evidence="11 12">
        <text>2-formamido-N(1)-(5-O-phospho-beta-D-ribosyl)acetamidine + ATP = 5-amino-1-(5-phospho-beta-D-ribosyl)imidazole + ADP + phosphate + H(+)</text>
        <dbReference type="Rhea" id="RHEA:23032"/>
        <dbReference type="ChEBI" id="CHEBI:15378"/>
        <dbReference type="ChEBI" id="CHEBI:30616"/>
        <dbReference type="ChEBI" id="CHEBI:43474"/>
        <dbReference type="ChEBI" id="CHEBI:137981"/>
        <dbReference type="ChEBI" id="CHEBI:147287"/>
        <dbReference type="ChEBI" id="CHEBI:456216"/>
        <dbReference type="EC" id="6.3.3.1"/>
    </reaction>
</comment>
<evidence type="ECO:0000256" key="12">
    <source>
        <dbReference type="HAMAP-Rule" id="MF_00741"/>
    </source>
</evidence>
<evidence type="ECO:0000256" key="6">
    <source>
        <dbReference type="ARBA" id="ARBA00022741"/>
    </source>
</evidence>
<dbReference type="InterPro" id="IPR010918">
    <property type="entry name" value="PurM-like_C_dom"/>
</dbReference>
<evidence type="ECO:0000256" key="1">
    <source>
        <dbReference type="ARBA" id="ARBA00004686"/>
    </source>
</evidence>
<evidence type="ECO:0000256" key="2">
    <source>
        <dbReference type="ARBA" id="ARBA00010280"/>
    </source>
</evidence>
<proteinExistence type="inferred from homology"/>
<protein>
    <recommendedName>
        <fullName evidence="4 12">Phosphoribosylformylglycinamidine cyclo-ligase</fullName>
        <ecNumber evidence="3 12">6.3.3.1</ecNumber>
    </recommendedName>
    <alternativeName>
        <fullName evidence="9 12">AIR synthase</fullName>
    </alternativeName>
    <alternativeName>
        <fullName evidence="10 12">AIRS</fullName>
    </alternativeName>
    <alternativeName>
        <fullName evidence="8 12">Phosphoribosyl-aminoimidazole synthetase</fullName>
    </alternativeName>
</protein>
<dbReference type="SUPFAM" id="SSF56042">
    <property type="entry name" value="PurM C-terminal domain-like"/>
    <property type="match status" value="1"/>
</dbReference>
<keyword evidence="5 12" id="KW-0436">Ligase</keyword>
<organism evidence="16 17">
    <name type="scientific">Tomitella cavernea</name>
    <dbReference type="NCBI Taxonomy" id="1387982"/>
    <lineage>
        <taxon>Bacteria</taxon>
        <taxon>Bacillati</taxon>
        <taxon>Actinomycetota</taxon>
        <taxon>Actinomycetes</taxon>
        <taxon>Mycobacteriales</taxon>
        <taxon>Tomitella</taxon>
    </lineage>
</organism>
<dbReference type="SUPFAM" id="SSF55326">
    <property type="entry name" value="PurM N-terminal domain-like"/>
    <property type="match status" value="1"/>
</dbReference>
<dbReference type="Pfam" id="PF02769">
    <property type="entry name" value="AIRS_C"/>
    <property type="match status" value="1"/>
</dbReference>
<evidence type="ECO:0000256" key="3">
    <source>
        <dbReference type="ARBA" id="ARBA00013047"/>
    </source>
</evidence>
<sequence length="403" mass="42541">MRALGLRDRPHRAECSRDPARDPALLETLHSCRSRYLMTENSQSEDTPAQSSPGASYAAAGVDIAAGERAVELFADHVSKATRPEVVGGIGGFAGLFALKGGYREPLLAASSDGVGTKIAVAQAMDKHDTVGQDLVAMVVDDLVVCGAEPLFLQDYIAVGKVVPERVAEIVGGIADGCAIAGCALLGGETAEHPGLMEPGVYDLSATGVGVVEAENVLGPDRVRPGDVVIGMRASGLHSNGYSLARKVLLDIARLPLDGYVEEFDRTLGEEMLEPTRIYAKDCLALIAETEVRTFCHITGGGLASNLARVIPQGLVAEIDRGSWTPAAVFALIAQRGRVERAEMEQTFNMGVGMVAVVAPEDVDRALAVLTARHVDSWVLGNIRKPGEGEAERATLVGDHPRF</sequence>
<feature type="domain" description="PurM-like C-terminal" evidence="15">
    <location>
        <begin position="224"/>
        <end position="389"/>
    </location>
</feature>
<dbReference type="InterPro" id="IPR016188">
    <property type="entry name" value="PurM-like_N"/>
</dbReference>